<evidence type="ECO:0000313" key="2">
    <source>
        <dbReference type="Proteomes" id="UP000410492"/>
    </source>
</evidence>
<dbReference type="Proteomes" id="UP000410492">
    <property type="component" value="Unassembled WGS sequence"/>
</dbReference>
<evidence type="ECO:0000313" key="1">
    <source>
        <dbReference type="EMBL" id="VEN59479.1"/>
    </source>
</evidence>
<dbReference type="EMBL" id="CAACVG010012039">
    <property type="protein sequence ID" value="VEN59479.1"/>
    <property type="molecule type" value="Genomic_DNA"/>
</dbReference>
<name>A0A653DHL0_CALMS</name>
<organism evidence="1 2">
    <name type="scientific">Callosobruchus maculatus</name>
    <name type="common">Southern cowpea weevil</name>
    <name type="synonym">Pulse bruchid</name>
    <dbReference type="NCBI Taxonomy" id="64391"/>
    <lineage>
        <taxon>Eukaryota</taxon>
        <taxon>Metazoa</taxon>
        <taxon>Ecdysozoa</taxon>
        <taxon>Arthropoda</taxon>
        <taxon>Hexapoda</taxon>
        <taxon>Insecta</taxon>
        <taxon>Pterygota</taxon>
        <taxon>Neoptera</taxon>
        <taxon>Endopterygota</taxon>
        <taxon>Coleoptera</taxon>
        <taxon>Polyphaga</taxon>
        <taxon>Cucujiformia</taxon>
        <taxon>Chrysomeloidea</taxon>
        <taxon>Chrysomelidae</taxon>
        <taxon>Bruchinae</taxon>
        <taxon>Bruchini</taxon>
        <taxon>Callosobruchus</taxon>
    </lineage>
</organism>
<dbReference type="AlphaFoldDB" id="A0A653DHL0"/>
<keyword evidence="2" id="KW-1185">Reference proteome</keyword>
<reference evidence="1 2" key="1">
    <citation type="submission" date="2019-01" db="EMBL/GenBank/DDBJ databases">
        <authorList>
            <person name="Sayadi A."/>
        </authorList>
    </citation>
    <scope>NUCLEOTIDE SEQUENCE [LARGE SCALE GENOMIC DNA]</scope>
</reference>
<gene>
    <name evidence="1" type="ORF">CALMAC_LOCUS17477</name>
</gene>
<proteinExistence type="predicted"/>
<accession>A0A653DHL0</accession>
<sequence length="32" mass="3507">MYQACFLRVLASQKRGKAAIQLYGVTLPHGSV</sequence>
<protein>
    <submittedName>
        <fullName evidence="1">Uncharacterized protein</fullName>
    </submittedName>
</protein>